<name>A0ACB8CNM5_DERSI</name>
<dbReference type="Proteomes" id="UP000821865">
    <property type="component" value="Chromosome 6"/>
</dbReference>
<gene>
    <name evidence="1" type="ORF">HPB49_025588</name>
</gene>
<evidence type="ECO:0000313" key="1">
    <source>
        <dbReference type="EMBL" id="KAH7946482.1"/>
    </source>
</evidence>
<sequence>MRIIINNTVKAQNRTNMQHSKFECHQSPSLASKKNYKSRRCVMMCLALTGLGVIVASVFAFSVKEELPTIRVCKSKACVEYSTRLRQSINTSMQPCRSFYRYVCDGWSKNVYSVREYAYMTALDRVTDLFWSVQVPTTNQTSQEQVAALYRSCDAVLKGKRNDLANAKLALSAAGIVWPHRPDKPDVLRLLLETSMTLGWDTVLHMEGGAKRNKIVLARGTSFPIISSKYEHLHTHVQKRIYFNALRDKFSLTGRDEVVDLDEMMSVSEDMTNALANVTVGQSAQMSITQSWLYEVRLNLSKGRFAKALKAYNVTVDDDATVILWDSDFVYAFVELWHRHGESMVHLYVSWCTVQVAALYADSDLIANYYSSRYRAHLQHGAFCLGRAQLFGGYATFSQYNALILNRETRADVERILLTMRSMYRGHLEKWNFVDAEKPVVANWTSLKTVLPNADQDEHGIETSEFDEGLLRMTDSFVDNWKKVMAHTRFSGGVFGSNIVTSTKLYALLPSQADFHFMPFAFSFPLYDYDLPTTVNYAGLGAQVAEAIGELLMKEYLPSDVVSAVLPCLAKAPSAQLKSASVSEIVSLAVLLTAFESDSAHKVRLGDFETYSPAQLLFISWCYMKCGGKYNSLPSACDAVLRHISNFADEFGCSPGDHLNPMHRCALT</sequence>
<proteinExistence type="predicted"/>
<accession>A0ACB8CNM5</accession>
<evidence type="ECO:0000313" key="2">
    <source>
        <dbReference type="Proteomes" id="UP000821865"/>
    </source>
</evidence>
<comment type="caution">
    <text evidence="1">The sequence shown here is derived from an EMBL/GenBank/DDBJ whole genome shotgun (WGS) entry which is preliminary data.</text>
</comment>
<reference evidence="1" key="1">
    <citation type="submission" date="2020-05" db="EMBL/GenBank/DDBJ databases">
        <title>Large-scale comparative analyses of tick genomes elucidate their genetic diversity and vector capacities.</title>
        <authorList>
            <person name="Jia N."/>
            <person name="Wang J."/>
            <person name="Shi W."/>
            <person name="Du L."/>
            <person name="Sun Y."/>
            <person name="Zhan W."/>
            <person name="Jiang J."/>
            <person name="Wang Q."/>
            <person name="Zhang B."/>
            <person name="Ji P."/>
            <person name="Sakyi L.B."/>
            <person name="Cui X."/>
            <person name="Yuan T."/>
            <person name="Jiang B."/>
            <person name="Yang W."/>
            <person name="Lam T.T.-Y."/>
            <person name="Chang Q."/>
            <person name="Ding S."/>
            <person name="Wang X."/>
            <person name="Zhu J."/>
            <person name="Ruan X."/>
            <person name="Zhao L."/>
            <person name="Wei J."/>
            <person name="Que T."/>
            <person name="Du C."/>
            <person name="Cheng J."/>
            <person name="Dai P."/>
            <person name="Han X."/>
            <person name="Huang E."/>
            <person name="Gao Y."/>
            <person name="Liu J."/>
            <person name="Shao H."/>
            <person name="Ye R."/>
            <person name="Li L."/>
            <person name="Wei W."/>
            <person name="Wang X."/>
            <person name="Wang C."/>
            <person name="Yang T."/>
            <person name="Huo Q."/>
            <person name="Li W."/>
            <person name="Guo W."/>
            <person name="Chen H."/>
            <person name="Zhou L."/>
            <person name="Ni X."/>
            <person name="Tian J."/>
            <person name="Zhou Y."/>
            <person name="Sheng Y."/>
            <person name="Liu T."/>
            <person name="Pan Y."/>
            <person name="Xia L."/>
            <person name="Li J."/>
            <person name="Zhao F."/>
            <person name="Cao W."/>
        </authorList>
    </citation>
    <scope>NUCLEOTIDE SEQUENCE</scope>
    <source>
        <strain evidence="1">Dsil-2018</strain>
    </source>
</reference>
<keyword evidence="2" id="KW-1185">Reference proteome</keyword>
<organism evidence="1 2">
    <name type="scientific">Dermacentor silvarum</name>
    <name type="common">Tick</name>
    <dbReference type="NCBI Taxonomy" id="543639"/>
    <lineage>
        <taxon>Eukaryota</taxon>
        <taxon>Metazoa</taxon>
        <taxon>Ecdysozoa</taxon>
        <taxon>Arthropoda</taxon>
        <taxon>Chelicerata</taxon>
        <taxon>Arachnida</taxon>
        <taxon>Acari</taxon>
        <taxon>Parasitiformes</taxon>
        <taxon>Ixodida</taxon>
        <taxon>Ixodoidea</taxon>
        <taxon>Ixodidae</taxon>
        <taxon>Rhipicephalinae</taxon>
        <taxon>Dermacentor</taxon>
    </lineage>
</organism>
<protein>
    <submittedName>
        <fullName evidence="1">Uncharacterized protein</fullName>
    </submittedName>
</protein>
<dbReference type="EMBL" id="CM023475">
    <property type="protein sequence ID" value="KAH7946482.1"/>
    <property type="molecule type" value="Genomic_DNA"/>
</dbReference>